<accession>A0ABV1LXW1</accession>
<keyword evidence="3" id="KW-1185">Reference proteome</keyword>
<feature type="domain" description="DJ-1/PfpI" evidence="1">
    <location>
        <begin position="16"/>
        <end position="175"/>
    </location>
</feature>
<dbReference type="RefSeq" id="WP_349545372.1">
    <property type="nucleotide sequence ID" value="NZ_JAOALG010000002.1"/>
</dbReference>
<dbReference type="EMBL" id="JAOALG010000002">
    <property type="protein sequence ID" value="MEQ5843766.1"/>
    <property type="molecule type" value="Genomic_DNA"/>
</dbReference>
<dbReference type="Pfam" id="PF01965">
    <property type="entry name" value="DJ-1_PfpI"/>
    <property type="match status" value="1"/>
</dbReference>
<dbReference type="CDD" id="cd03139">
    <property type="entry name" value="GATase1_PfpI_2"/>
    <property type="match status" value="1"/>
</dbReference>
<dbReference type="InterPro" id="IPR002818">
    <property type="entry name" value="DJ-1/PfpI"/>
</dbReference>
<reference evidence="2 3" key="1">
    <citation type="journal article" date="2024" name="Chem. Sci.">
        <title>Discovery of a lagriamide polyketide by integrated genome mining, isotopic labeling, and untargeted metabolomics.</title>
        <authorList>
            <person name="Fergusson C.H."/>
            <person name="Saulog J."/>
            <person name="Paulo B.S."/>
            <person name="Wilson D.M."/>
            <person name="Liu D.Y."/>
            <person name="Morehouse N.J."/>
            <person name="Waterworth S."/>
            <person name="Barkei J."/>
            <person name="Gray C.A."/>
            <person name="Kwan J.C."/>
            <person name="Eustaquio A.S."/>
            <person name="Linington R.G."/>
        </authorList>
    </citation>
    <scope>NUCLEOTIDE SEQUENCE [LARGE SCALE GENOMIC DNA]</scope>
    <source>
        <strain evidence="2 3">RL17-338-BIF-B</strain>
    </source>
</reference>
<dbReference type="InterPro" id="IPR029062">
    <property type="entry name" value="Class_I_gatase-like"/>
</dbReference>
<dbReference type="Gene3D" id="3.40.50.880">
    <property type="match status" value="1"/>
</dbReference>
<evidence type="ECO:0000313" key="2">
    <source>
        <dbReference type="EMBL" id="MEQ5843766.1"/>
    </source>
</evidence>
<comment type="caution">
    <text evidence="2">The sequence shown here is derived from an EMBL/GenBank/DDBJ whole genome shotgun (WGS) entry which is preliminary data.</text>
</comment>
<dbReference type="PANTHER" id="PTHR43130">
    <property type="entry name" value="ARAC-FAMILY TRANSCRIPTIONAL REGULATOR"/>
    <property type="match status" value="1"/>
</dbReference>
<evidence type="ECO:0000259" key="1">
    <source>
        <dbReference type="Pfam" id="PF01965"/>
    </source>
</evidence>
<dbReference type="PANTHER" id="PTHR43130:SF2">
    <property type="entry name" value="DJ-1_PFPI DOMAIN-CONTAINING PROTEIN"/>
    <property type="match status" value="1"/>
</dbReference>
<dbReference type="SUPFAM" id="SSF52317">
    <property type="entry name" value="Class I glutamine amidotransferase-like"/>
    <property type="match status" value="1"/>
</dbReference>
<evidence type="ECO:0000313" key="3">
    <source>
        <dbReference type="Proteomes" id="UP001469089"/>
    </source>
</evidence>
<organism evidence="2 3">
    <name type="scientific">Paraburkholderia acidicola</name>
    <dbReference type="NCBI Taxonomy" id="1912599"/>
    <lineage>
        <taxon>Bacteria</taxon>
        <taxon>Pseudomonadati</taxon>
        <taxon>Pseudomonadota</taxon>
        <taxon>Betaproteobacteria</taxon>
        <taxon>Burkholderiales</taxon>
        <taxon>Burkholderiaceae</taxon>
        <taxon>Paraburkholderia</taxon>
    </lineage>
</organism>
<proteinExistence type="predicted"/>
<protein>
    <submittedName>
        <fullName evidence="2">DJ-1/PfpI family protein</fullName>
    </submittedName>
</protein>
<dbReference type="Proteomes" id="UP001469089">
    <property type="component" value="Unassembled WGS sequence"/>
</dbReference>
<gene>
    <name evidence="2" type="ORF">N0A02_30365</name>
</gene>
<name>A0ABV1LXW1_9BURK</name>
<sequence>MVDMFENSDPQQGRLSVAMVLFHKLTLLDLIGPATALAFYGDVHLVAKTMDAVESDQGVRILPTCTFDECPRDVDVLFVPGGVGVLDAMADVELLHFVRDRGERAGYVTSVCTGSLIQGAAGLLKGYEATTHWGWHEVLSSLGAKPVQKRVVRDRNRLSGGGVTAGLDFGLELLAILRGEEAARTVQLLMEYDPAPPFDVGNPEKAGHALVENAQRVLNARAECKIMIKRQQESGFPLENDRPRQIAGMAE</sequence>
<dbReference type="InterPro" id="IPR052158">
    <property type="entry name" value="INH-QAR"/>
</dbReference>